<dbReference type="EMBL" id="JAZEWV010000046">
    <property type="protein sequence ID" value="MEE4546423.1"/>
    <property type="molecule type" value="Genomic_DNA"/>
</dbReference>
<sequence length="41" mass="4504">MNAEIRALVERTAVWTPEALAVLAGLRAEWREAVDREAPAA</sequence>
<dbReference type="Proteomes" id="UP001344658">
    <property type="component" value="Unassembled WGS sequence"/>
</dbReference>
<reference evidence="1 2" key="1">
    <citation type="submission" date="2023-12" db="EMBL/GenBank/DDBJ databases">
        <title>Streptomyces sp. V4-01.</title>
        <authorList>
            <person name="Somphong A."/>
            <person name="Phongsopitanun W."/>
        </authorList>
    </citation>
    <scope>NUCLEOTIDE SEQUENCE [LARGE SCALE GENOMIC DNA]</scope>
    <source>
        <strain evidence="1 2">V4-01</strain>
    </source>
</reference>
<keyword evidence="2" id="KW-1185">Reference proteome</keyword>
<evidence type="ECO:0000313" key="2">
    <source>
        <dbReference type="Proteomes" id="UP001344658"/>
    </source>
</evidence>
<evidence type="ECO:0000313" key="1">
    <source>
        <dbReference type="EMBL" id="MEE4546423.1"/>
    </source>
</evidence>
<protein>
    <submittedName>
        <fullName evidence="1">Uncharacterized protein</fullName>
    </submittedName>
</protein>
<dbReference type="RefSeq" id="WP_330800123.1">
    <property type="nucleotide sequence ID" value="NZ_JAZEWV010000046.1"/>
</dbReference>
<name>A0ABU7PKQ6_9ACTN</name>
<organism evidence="1 2">
    <name type="scientific">Actinacidiphila polyblastidii</name>
    <dbReference type="NCBI Taxonomy" id="3110430"/>
    <lineage>
        <taxon>Bacteria</taxon>
        <taxon>Bacillati</taxon>
        <taxon>Actinomycetota</taxon>
        <taxon>Actinomycetes</taxon>
        <taxon>Kitasatosporales</taxon>
        <taxon>Streptomycetaceae</taxon>
        <taxon>Actinacidiphila</taxon>
    </lineage>
</organism>
<accession>A0ABU7PKQ6</accession>
<gene>
    <name evidence="1" type="ORF">V2S66_31225</name>
</gene>
<proteinExistence type="predicted"/>
<comment type="caution">
    <text evidence="1">The sequence shown here is derived from an EMBL/GenBank/DDBJ whole genome shotgun (WGS) entry which is preliminary data.</text>
</comment>